<dbReference type="Proteomes" id="UP000597444">
    <property type="component" value="Unassembled WGS sequence"/>
</dbReference>
<gene>
    <name evidence="1" type="ORF">KSF_106440</name>
</gene>
<dbReference type="AlphaFoldDB" id="A0A8J3J4K6"/>
<dbReference type="EMBL" id="BNJK01000003">
    <property type="protein sequence ID" value="GHP00597.1"/>
    <property type="molecule type" value="Genomic_DNA"/>
</dbReference>
<sequence>MNREIVEETRDASFSDFSLYIPACRQEQIEPILRTRALNISQMTLFRQFLQIPNTTMRQAALIHTDDGLELNTQF</sequence>
<accession>A0A8J3J4K6</accession>
<comment type="caution">
    <text evidence="1">The sequence shown here is derived from an EMBL/GenBank/DDBJ whole genome shotgun (WGS) entry which is preliminary data.</text>
</comment>
<reference evidence="1" key="1">
    <citation type="submission" date="2020-10" db="EMBL/GenBank/DDBJ databases">
        <title>Taxonomic study of unclassified bacteria belonging to the class Ktedonobacteria.</title>
        <authorList>
            <person name="Yabe S."/>
            <person name="Wang C.M."/>
            <person name="Zheng Y."/>
            <person name="Sakai Y."/>
            <person name="Cavaletti L."/>
            <person name="Monciardini P."/>
            <person name="Donadio S."/>
        </authorList>
    </citation>
    <scope>NUCLEOTIDE SEQUENCE</scope>
    <source>
        <strain evidence="1">ID150040</strain>
    </source>
</reference>
<protein>
    <submittedName>
        <fullName evidence="1">Uncharacterized protein</fullName>
    </submittedName>
</protein>
<organism evidence="1 2">
    <name type="scientific">Reticulibacter mediterranei</name>
    <dbReference type="NCBI Taxonomy" id="2778369"/>
    <lineage>
        <taxon>Bacteria</taxon>
        <taxon>Bacillati</taxon>
        <taxon>Chloroflexota</taxon>
        <taxon>Ktedonobacteria</taxon>
        <taxon>Ktedonobacterales</taxon>
        <taxon>Reticulibacteraceae</taxon>
        <taxon>Reticulibacter</taxon>
    </lineage>
</organism>
<name>A0A8J3J4K6_9CHLR</name>
<evidence type="ECO:0000313" key="1">
    <source>
        <dbReference type="EMBL" id="GHP00597.1"/>
    </source>
</evidence>
<evidence type="ECO:0000313" key="2">
    <source>
        <dbReference type="Proteomes" id="UP000597444"/>
    </source>
</evidence>
<proteinExistence type="predicted"/>
<keyword evidence="2" id="KW-1185">Reference proteome</keyword>